<keyword evidence="3" id="KW-1185">Reference proteome</keyword>
<dbReference type="SMART" id="SM00850">
    <property type="entry name" value="LytTR"/>
    <property type="match status" value="1"/>
</dbReference>
<feature type="domain" description="HTH LytTR-type" evidence="1">
    <location>
        <begin position="33"/>
        <end position="110"/>
    </location>
</feature>
<organism evidence="2 3">
    <name type="scientific">Persicitalea jodogahamensis</name>
    <dbReference type="NCBI Taxonomy" id="402147"/>
    <lineage>
        <taxon>Bacteria</taxon>
        <taxon>Pseudomonadati</taxon>
        <taxon>Bacteroidota</taxon>
        <taxon>Cytophagia</taxon>
        <taxon>Cytophagales</taxon>
        <taxon>Spirosomataceae</taxon>
        <taxon>Persicitalea</taxon>
    </lineage>
</organism>
<dbReference type="Pfam" id="PF04397">
    <property type="entry name" value="LytTR"/>
    <property type="match status" value="1"/>
</dbReference>
<dbReference type="Gene3D" id="2.40.50.1020">
    <property type="entry name" value="LytTr DNA-binding domain"/>
    <property type="match status" value="1"/>
</dbReference>
<evidence type="ECO:0000259" key="1">
    <source>
        <dbReference type="PROSITE" id="PS50930"/>
    </source>
</evidence>
<comment type="caution">
    <text evidence="2">The sequence shown here is derived from an EMBL/GenBank/DDBJ whole genome shotgun (WGS) entry which is preliminary data.</text>
</comment>
<dbReference type="GO" id="GO:0003677">
    <property type="term" value="F:DNA binding"/>
    <property type="evidence" value="ECO:0007669"/>
    <property type="project" value="InterPro"/>
</dbReference>
<dbReference type="Proteomes" id="UP000598271">
    <property type="component" value="Unassembled WGS sequence"/>
</dbReference>
<reference evidence="2 3" key="1">
    <citation type="journal article" date="2014" name="Int. J. Syst. Evol. Microbiol.">
        <title>Complete genome sequence of Corynebacterium casei LMG S-19264T (=DSM 44701T), isolated from a smear-ripened cheese.</title>
        <authorList>
            <consortium name="US DOE Joint Genome Institute (JGI-PGF)"/>
            <person name="Walter F."/>
            <person name="Albersmeier A."/>
            <person name="Kalinowski J."/>
            <person name="Ruckert C."/>
        </authorList>
    </citation>
    <scope>NUCLEOTIDE SEQUENCE [LARGE SCALE GENOMIC DNA]</scope>
    <source>
        <strain evidence="2 3">KCTC 12866</strain>
    </source>
</reference>
<evidence type="ECO:0000313" key="2">
    <source>
        <dbReference type="EMBL" id="GHB52158.1"/>
    </source>
</evidence>
<proteinExistence type="predicted"/>
<dbReference type="PANTHER" id="PTHR37299:SF1">
    <property type="entry name" value="STAGE 0 SPORULATION PROTEIN A HOMOLOG"/>
    <property type="match status" value="1"/>
</dbReference>
<dbReference type="PANTHER" id="PTHR37299">
    <property type="entry name" value="TRANSCRIPTIONAL REGULATOR-RELATED"/>
    <property type="match status" value="1"/>
</dbReference>
<dbReference type="EMBL" id="BMXF01000001">
    <property type="protein sequence ID" value="GHB52158.1"/>
    <property type="molecule type" value="Genomic_DNA"/>
</dbReference>
<protein>
    <recommendedName>
        <fullName evidence="1">HTH LytTR-type domain-containing protein</fullName>
    </recommendedName>
</protein>
<dbReference type="RefSeq" id="WP_189562338.1">
    <property type="nucleotide sequence ID" value="NZ_BMXF01000001.1"/>
</dbReference>
<name>A0A8J3G7N9_9BACT</name>
<gene>
    <name evidence="2" type="ORF">GCM10007390_00990</name>
</gene>
<evidence type="ECO:0000313" key="3">
    <source>
        <dbReference type="Proteomes" id="UP000598271"/>
    </source>
</evidence>
<dbReference type="InterPro" id="IPR007492">
    <property type="entry name" value="LytTR_DNA-bd_dom"/>
</dbReference>
<accession>A0A8J3G7N9</accession>
<dbReference type="InterPro" id="IPR046947">
    <property type="entry name" value="LytR-like"/>
</dbReference>
<dbReference type="AlphaFoldDB" id="A0A8J3G7N9"/>
<dbReference type="PROSITE" id="PS50930">
    <property type="entry name" value="HTH_LYTTR"/>
    <property type="match status" value="1"/>
</dbReference>
<dbReference type="GO" id="GO:0000156">
    <property type="term" value="F:phosphorelay response regulator activity"/>
    <property type="evidence" value="ECO:0007669"/>
    <property type="project" value="InterPro"/>
</dbReference>
<sequence length="123" mass="13968">MNTPSLSVPQIPVHIGGYEHARPEEIVLCKGDSNYTHVHFTNGRKLTVATTLKIIQERLAARDFVRVNRSGLINKDHIASYDQDEITLTNGTVLSIARRRRREVREFLQSCVEIFGAQEMSYA</sequence>